<protein>
    <submittedName>
        <fullName evidence="15">C2H2-type domain-containing protein</fullName>
    </submittedName>
</protein>
<comment type="subcellular location">
    <subcellularLocation>
        <location evidence="1">Nucleus</location>
    </subcellularLocation>
</comment>
<dbReference type="InterPro" id="IPR013087">
    <property type="entry name" value="Znf_C2H2_type"/>
</dbReference>
<feature type="region of interest" description="Disordered" evidence="12">
    <location>
        <begin position="653"/>
        <end position="691"/>
    </location>
</feature>
<feature type="compositionally biased region" description="Basic and acidic residues" evidence="12">
    <location>
        <begin position="299"/>
        <end position="316"/>
    </location>
</feature>
<feature type="compositionally biased region" description="Acidic residues" evidence="12">
    <location>
        <begin position="1273"/>
        <end position="1282"/>
    </location>
</feature>
<feature type="compositionally biased region" description="Low complexity" evidence="12">
    <location>
        <begin position="1255"/>
        <end position="1268"/>
    </location>
</feature>
<feature type="compositionally biased region" description="Low complexity" evidence="12">
    <location>
        <begin position="564"/>
        <end position="575"/>
    </location>
</feature>
<evidence type="ECO:0000256" key="5">
    <source>
        <dbReference type="ARBA" id="ARBA00022771"/>
    </source>
</evidence>
<evidence type="ECO:0000256" key="1">
    <source>
        <dbReference type="ARBA" id="ARBA00004123"/>
    </source>
</evidence>
<dbReference type="GO" id="GO:0003700">
    <property type="term" value="F:DNA-binding transcription factor activity"/>
    <property type="evidence" value="ECO:0007669"/>
    <property type="project" value="TreeGrafter"/>
</dbReference>
<dbReference type="Proteomes" id="UP000887572">
    <property type="component" value="Unplaced"/>
</dbReference>
<dbReference type="InterPro" id="IPR051497">
    <property type="entry name" value="Dev/Hematopoietic_TF"/>
</dbReference>
<dbReference type="InterPro" id="IPR036236">
    <property type="entry name" value="Znf_C2H2_sf"/>
</dbReference>
<dbReference type="Pfam" id="PF00096">
    <property type="entry name" value="zf-C2H2"/>
    <property type="match status" value="3"/>
</dbReference>
<evidence type="ECO:0000313" key="15">
    <source>
        <dbReference type="WBParaSite" id="Gr19_v10_g8302.t1"/>
    </source>
</evidence>
<feature type="compositionally biased region" description="Polar residues" evidence="12">
    <location>
        <begin position="440"/>
        <end position="467"/>
    </location>
</feature>
<feature type="region of interest" description="Disordered" evidence="12">
    <location>
        <begin position="208"/>
        <end position="333"/>
    </location>
</feature>
<evidence type="ECO:0000256" key="11">
    <source>
        <dbReference type="PROSITE-ProRule" id="PRU00042"/>
    </source>
</evidence>
<dbReference type="PROSITE" id="PS00028">
    <property type="entry name" value="ZINC_FINGER_C2H2_1"/>
    <property type="match status" value="2"/>
</dbReference>
<evidence type="ECO:0000313" key="14">
    <source>
        <dbReference type="Proteomes" id="UP000887572"/>
    </source>
</evidence>
<dbReference type="PANTHER" id="PTHR45993">
    <property type="entry name" value="B-CELL LYMPHOMA/LEUKEMIA 11"/>
    <property type="match status" value="1"/>
</dbReference>
<keyword evidence="9" id="KW-0804">Transcription</keyword>
<organism evidence="14 15">
    <name type="scientific">Globodera rostochiensis</name>
    <name type="common">Golden nematode worm</name>
    <name type="synonym">Heterodera rostochiensis</name>
    <dbReference type="NCBI Taxonomy" id="31243"/>
    <lineage>
        <taxon>Eukaryota</taxon>
        <taxon>Metazoa</taxon>
        <taxon>Ecdysozoa</taxon>
        <taxon>Nematoda</taxon>
        <taxon>Chromadorea</taxon>
        <taxon>Rhabditida</taxon>
        <taxon>Tylenchina</taxon>
        <taxon>Tylenchomorpha</taxon>
        <taxon>Tylenchoidea</taxon>
        <taxon>Heteroderidae</taxon>
        <taxon>Heteroderinae</taxon>
        <taxon>Globodera</taxon>
    </lineage>
</organism>
<keyword evidence="6" id="KW-0862">Zinc</keyword>
<feature type="compositionally biased region" description="Polar residues" evidence="12">
    <location>
        <begin position="71"/>
        <end position="82"/>
    </location>
</feature>
<dbReference type="FunFam" id="3.30.160.60:FF:000046">
    <property type="entry name" value="Putative B-cell lymphoma/leukemia 11A"/>
    <property type="match status" value="1"/>
</dbReference>
<evidence type="ECO:0000256" key="9">
    <source>
        <dbReference type="ARBA" id="ARBA00023163"/>
    </source>
</evidence>
<dbReference type="GO" id="GO:0008270">
    <property type="term" value="F:zinc ion binding"/>
    <property type="evidence" value="ECO:0007669"/>
    <property type="project" value="UniProtKB-KW"/>
</dbReference>
<feature type="compositionally biased region" description="Low complexity" evidence="12">
    <location>
        <begin position="95"/>
        <end position="106"/>
    </location>
</feature>
<sequence>MTIKRKAEKEHRPASPTQIHVGEREAARHNSKPAAKTPSPDRQSANSGGSSGGGGGARLRSHNRLQQQQQMVSSVVCSTPTTMGKHRNPSGNSRSVAASVTTAPTALLPPPPATNGPKKRGRKRIVQQEISNVAAGDELKEQKGRHQPEGQPDKPKQGDGTPLTSSDSGISESNATEEGLLCTNVVITTMARHQQYNNSNHLASIAEEEPKTAQTQRATNCTTLNDGGVSSSRGIAVGVKRRRGRPRKKRAETVEEDEAEEGRRGVEEEEEEEPMEEDEEEEDSAAGAGGEATDEEQDDGTHQKDGIKFTETEPAAKRRCRRNGGHRTGVSGGRATRDVVICNECGMKFTINEFGAFIEHKIARCQTDKSSSSSSPLGLLASTDEMISAASLPPAPTEQTSFSDHSDLLLFSPSQGSASRTDECRRRQRPLDMDPRLHRSSSANGLLLQHTPSTGNSSRVQSAQQHQCCWASNGRREQGTDTADFEHRSKTDEAVPPSATSPAEPGPFTCHSCKTLCPQIWALLEHVFTEHGFRISDDDLPSFAYPPLIGDADERKGGKTETDQNQLQHNHQHNNVQRPQRLIPSAATAQQNHQQTELAAPTATTATATTRALFSASSASLLTPRRTRPFGSSASKTSSFVDAFCSERLREMAERAGNTPPGGKDGGPPICRPPTSAVEEPSSMVVDHPSPSVLPSSLTGGFVSPGGTIAQSLVAALQQPPIAAQMPQTVNDLFQPQILAAIQQYYIQQSAQQNIQRENAAAVGAILQAVTSKNANVGTPSGNTTPNPFLPPVVTTAAAASTAFLSNLMAAAVAKRNGTPKGEITAELPAPKALLGSPPPLSLTPIPSLQHRATPTTSSSAGRVVAGGSAVTPSPGALRRRSPMVHHATTASSSLASPNTQTSSAFVSPIPGGSGGGGCSRLLTPSGRSRSAANVLHGITAAALTPRSSLGTAGVVLQGGADTPGTPFGDNSEDALRQEDLDDGSPMSLAEGEAEGDELSDRLIVVDGDEEPPCEPAVKRDPKARKDRCTYCQKVFTNRSNLIVHLRSHTGEKPYKCQLCPYACAQSSKLTRHMRTHGQQGKEVYNCNICQMPFSVHSTLEKHMRKCVVQNGGFQHGGGTNGKRDGASPHDGKGNNGTHFRRSASLKNTPDAANSVAALLELSKGPVSVGGAIIAEDDDGDDADAERAPRATVTATAGAPLPANIAQSNRLVLNWLQALNAQSVNAAGEGRTGIAVGDGLASAEQHQQQIGGNAGNNNHNKAANNNNGTVGGAEEDVEIDTEDITEAADLALIKKEKFETSP</sequence>
<feature type="region of interest" description="Disordered" evidence="12">
    <location>
        <begin position="830"/>
        <end position="904"/>
    </location>
</feature>
<feature type="domain" description="C2H2-type" evidence="13">
    <location>
        <begin position="1085"/>
        <end position="1115"/>
    </location>
</feature>
<keyword evidence="5 11" id="KW-0863">Zinc-finger</keyword>
<feature type="compositionally biased region" description="Acidic residues" evidence="12">
    <location>
        <begin position="267"/>
        <end position="284"/>
    </location>
</feature>
<feature type="compositionally biased region" description="Basic and acidic residues" evidence="12">
    <location>
        <begin position="420"/>
        <end position="437"/>
    </location>
</feature>
<evidence type="ECO:0000256" key="3">
    <source>
        <dbReference type="ARBA" id="ARBA00022723"/>
    </source>
</evidence>
<keyword evidence="2" id="KW-1017">Isopeptide bond</keyword>
<dbReference type="WBParaSite" id="Gr19_v10_g8302.t1">
    <property type="protein sequence ID" value="Gr19_v10_g8302.t1"/>
    <property type="gene ID" value="Gr19_v10_g8302"/>
</dbReference>
<keyword evidence="4" id="KW-0677">Repeat</keyword>
<dbReference type="SMART" id="SM00355">
    <property type="entry name" value="ZnF_C2H2"/>
    <property type="match status" value="4"/>
</dbReference>
<feature type="region of interest" description="Disordered" evidence="12">
    <location>
        <begin position="548"/>
        <end position="576"/>
    </location>
</feature>
<evidence type="ECO:0000256" key="7">
    <source>
        <dbReference type="ARBA" id="ARBA00022843"/>
    </source>
</evidence>
<feature type="region of interest" description="Disordered" evidence="12">
    <location>
        <begin position="955"/>
        <end position="999"/>
    </location>
</feature>
<feature type="compositionally biased region" description="Low complexity" evidence="12">
    <location>
        <begin position="888"/>
        <end position="897"/>
    </location>
</feature>
<feature type="compositionally biased region" description="Basic and acidic residues" evidence="12">
    <location>
        <begin position="1122"/>
        <end position="1133"/>
    </location>
</feature>
<accession>A0A914IB11</accession>
<feature type="compositionally biased region" description="Basic and acidic residues" evidence="12">
    <location>
        <begin position="137"/>
        <end position="157"/>
    </location>
</feature>
<feature type="region of interest" description="Disordered" evidence="12">
    <location>
        <begin position="1"/>
        <end position="178"/>
    </location>
</feature>
<evidence type="ECO:0000256" key="8">
    <source>
        <dbReference type="ARBA" id="ARBA00023015"/>
    </source>
</evidence>
<evidence type="ECO:0000256" key="10">
    <source>
        <dbReference type="ARBA" id="ARBA00023242"/>
    </source>
</evidence>
<feature type="compositionally biased region" description="Basic residues" evidence="12">
    <location>
        <begin position="239"/>
        <end position="250"/>
    </location>
</feature>
<feature type="compositionally biased region" description="Basic and acidic residues" evidence="12">
    <location>
        <begin position="474"/>
        <end position="493"/>
    </location>
</feature>
<keyword evidence="8" id="KW-0805">Transcription regulation</keyword>
<feature type="compositionally biased region" description="Polar residues" evidence="12">
    <location>
        <begin position="162"/>
        <end position="176"/>
    </location>
</feature>
<evidence type="ECO:0000256" key="6">
    <source>
        <dbReference type="ARBA" id="ARBA00022833"/>
    </source>
</evidence>
<proteinExistence type="predicted"/>
<evidence type="ECO:0000259" key="13">
    <source>
        <dbReference type="PROSITE" id="PS50157"/>
    </source>
</evidence>
<feature type="compositionally biased region" description="Basic and acidic residues" evidence="12">
    <location>
        <begin position="552"/>
        <end position="562"/>
    </location>
</feature>
<dbReference type="GO" id="GO:0006357">
    <property type="term" value="P:regulation of transcription by RNA polymerase II"/>
    <property type="evidence" value="ECO:0007669"/>
    <property type="project" value="TreeGrafter"/>
</dbReference>
<feature type="compositionally biased region" description="Low complexity" evidence="12">
    <location>
        <begin position="858"/>
        <end position="871"/>
    </location>
</feature>
<feature type="compositionally biased region" description="Basic and acidic residues" evidence="12">
    <location>
        <begin position="1"/>
        <end position="13"/>
    </location>
</feature>
<evidence type="ECO:0000256" key="4">
    <source>
        <dbReference type="ARBA" id="ARBA00022737"/>
    </source>
</evidence>
<dbReference type="GO" id="GO:0005634">
    <property type="term" value="C:nucleus"/>
    <property type="evidence" value="ECO:0007669"/>
    <property type="project" value="UniProtKB-SubCell"/>
</dbReference>
<keyword evidence="10" id="KW-0539">Nucleus</keyword>
<dbReference type="GO" id="GO:0000978">
    <property type="term" value="F:RNA polymerase II cis-regulatory region sequence-specific DNA binding"/>
    <property type="evidence" value="ECO:0007669"/>
    <property type="project" value="TreeGrafter"/>
</dbReference>
<feature type="domain" description="C2H2-type" evidence="13">
    <location>
        <begin position="1027"/>
        <end position="1054"/>
    </location>
</feature>
<feature type="compositionally biased region" description="Polar residues" evidence="12">
    <location>
        <begin position="212"/>
        <end position="233"/>
    </location>
</feature>
<dbReference type="PANTHER" id="PTHR45993:SF6">
    <property type="entry name" value="C2H2-TYPE DOMAIN-CONTAINING PROTEIN"/>
    <property type="match status" value="1"/>
</dbReference>
<feature type="region of interest" description="Disordered" evidence="12">
    <location>
        <begin position="391"/>
        <end position="504"/>
    </location>
</feature>
<dbReference type="SUPFAM" id="SSF57667">
    <property type="entry name" value="beta-beta-alpha zinc fingers"/>
    <property type="match status" value="2"/>
</dbReference>
<evidence type="ECO:0000256" key="2">
    <source>
        <dbReference type="ARBA" id="ARBA00022499"/>
    </source>
</evidence>
<name>A0A914IB11_GLORO</name>
<keyword evidence="3" id="KW-0479">Metal-binding</keyword>
<feature type="region of interest" description="Disordered" evidence="12">
    <location>
        <begin position="1239"/>
        <end position="1282"/>
    </location>
</feature>
<feature type="domain" description="C2H2-type" evidence="13">
    <location>
        <begin position="1055"/>
        <end position="1082"/>
    </location>
</feature>
<keyword evidence="14" id="KW-1185">Reference proteome</keyword>
<dbReference type="PROSITE" id="PS50157">
    <property type="entry name" value="ZINC_FINGER_C2H2_2"/>
    <property type="match status" value="3"/>
</dbReference>
<dbReference type="Gene3D" id="3.30.160.60">
    <property type="entry name" value="Classic Zinc Finger"/>
    <property type="match status" value="2"/>
</dbReference>
<keyword evidence="7" id="KW-0832">Ubl conjugation</keyword>
<feature type="region of interest" description="Disordered" evidence="12">
    <location>
        <begin position="1113"/>
        <end position="1148"/>
    </location>
</feature>
<evidence type="ECO:0000256" key="12">
    <source>
        <dbReference type="SAM" id="MobiDB-lite"/>
    </source>
</evidence>
<reference evidence="15" key="1">
    <citation type="submission" date="2022-11" db="UniProtKB">
        <authorList>
            <consortium name="WormBaseParasite"/>
        </authorList>
    </citation>
    <scope>IDENTIFICATION</scope>
</reference>